<dbReference type="InterPro" id="IPR053134">
    <property type="entry name" value="RNA-dir_DNA_polymerase"/>
</dbReference>
<dbReference type="Gene3D" id="3.30.70.270">
    <property type="match status" value="1"/>
</dbReference>
<protein>
    <recommendedName>
        <fullName evidence="1">Reverse transcriptase domain-containing protein</fullName>
    </recommendedName>
</protein>
<gene>
    <name evidence="2" type="ORF">Sango_1583200</name>
</gene>
<dbReference type="AlphaFoldDB" id="A0AAE1WQ05"/>
<proteinExistence type="predicted"/>
<organism evidence="2 3">
    <name type="scientific">Sesamum angolense</name>
    <dbReference type="NCBI Taxonomy" id="2727404"/>
    <lineage>
        <taxon>Eukaryota</taxon>
        <taxon>Viridiplantae</taxon>
        <taxon>Streptophyta</taxon>
        <taxon>Embryophyta</taxon>
        <taxon>Tracheophyta</taxon>
        <taxon>Spermatophyta</taxon>
        <taxon>Magnoliopsida</taxon>
        <taxon>eudicotyledons</taxon>
        <taxon>Gunneridae</taxon>
        <taxon>Pentapetalae</taxon>
        <taxon>asterids</taxon>
        <taxon>lamiids</taxon>
        <taxon>Lamiales</taxon>
        <taxon>Pedaliaceae</taxon>
        <taxon>Sesamum</taxon>
    </lineage>
</organism>
<name>A0AAE1WQ05_9LAMI</name>
<dbReference type="InterPro" id="IPR043502">
    <property type="entry name" value="DNA/RNA_pol_sf"/>
</dbReference>
<dbReference type="Proteomes" id="UP001289374">
    <property type="component" value="Unassembled WGS sequence"/>
</dbReference>
<comment type="caution">
    <text evidence="2">The sequence shown here is derived from an EMBL/GenBank/DDBJ whole genome shotgun (WGS) entry which is preliminary data.</text>
</comment>
<keyword evidence="3" id="KW-1185">Reference proteome</keyword>
<dbReference type="InterPro" id="IPR043128">
    <property type="entry name" value="Rev_trsase/Diguanyl_cyclase"/>
</dbReference>
<dbReference type="EMBL" id="JACGWL010000008">
    <property type="protein sequence ID" value="KAK4397466.1"/>
    <property type="molecule type" value="Genomic_DNA"/>
</dbReference>
<dbReference type="PANTHER" id="PTHR24559:SF431">
    <property type="entry name" value="RNA-DIRECTED DNA POLYMERASE HOMOLOG"/>
    <property type="match status" value="1"/>
</dbReference>
<accession>A0AAE1WQ05</accession>
<evidence type="ECO:0000259" key="1">
    <source>
        <dbReference type="Pfam" id="PF00078"/>
    </source>
</evidence>
<sequence>MNKEKMPYERGHSYDSKRTCSRRLWKSKEKDIEGKNNLQKQAITGQLNLELNKRMRMERIEPTEEYKKVKLVIGELSKTTRIGSRLISQMETLIIEFPRKNTDMFAWSPSDFKGIDPEVIVHRSNVDPKAKLVKQKKRSFRMECNRIIEEEVNKLLKAGYVAEVQYTEWLSNMVVNACATYQKLVNRMFKDLIRKTMEVYVDYMLIKNKEEKEHLTHLQAAFEVMRRYGMKLNSAKCTFGVRGGKFLGYMVSEKVIQVNPEKVETIMRMGSPKTIKNVQKLIGKVTSLARSISRSVDRNLSFFKTLRKVKGFQ</sequence>
<reference evidence="2" key="2">
    <citation type="journal article" date="2024" name="Plant">
        <title>Genomic evolution and insights into agronomic trait innovations of Sesamum species.</title>
        <authorList>
            <person name="Miao H."/>
            <person name="Wang L."/>
            <person name="Qu L."/>
            <person name="Liu H."/>
            <person name="Sun Y."/>
            <person name="Le M."/>
            <person name="Wang Q."/>
            <person name="Wei S."/>
            <person name="Zheng Y."/>
            <person name="Lin W."/>
            <person name="Duan Y."/>
            <person name="Cao H."/>
            <person name="Xiong S."/>
            <person name="Wang X."/>
            <person name="Wei L."/>
            <person name="Li C."/>
            <person name="Ma Q."/>
            <person name="Ju M."/>
            <person name="Zhao R."/>
            <person name="Li G."/>
            <person name="Mu C."/>
            <person name="Tian Q."/>
            <person name="Mei H."/>
            <person name="Zhang T."/>
            <person name="Gao T."/>
            <person name="Zhang H."/>
        </authorList>
    </citation>
    <scope>NUCLEOTIDE SEQUENCE</scope>
    <source>
        <strain evidence="2">K16</strain>
    </source>
</reference>
<reference evidence="2" key="1">
    <citation type="submission" date="2020-06" db="EMBL/GenBank/DDBJ databases">
        <authorList>
            <person name="Li T."/>
            <person name="Hu X."/>
            <person name="Zhang T."/>
            <person name="Song X."/>
            <person name="Zhang H."/>
            <person name="Dai N."/>
            <person name="Sheng W."/>
            <person name="Hou X."/>
            <person name="Wei L."/>
        </authorList>
    </citation>
    <scope>NUCLEOTIDE SEQUENCE</scope>
    <source>
        <strain evidence="2">K16</strain>
        <tissue evidence="2">Leaf</tissue>
    </source>
</reference>
<dbReference type="SUPFAM" id="SSF56672">
    <property type="entry name" value="DNA/RNA polymerases"/>
    <property type="match status" value="1"/>
</dbReference>
<dbReference type="InterPro" id="IPR000477">
    <property type="entry name" value="RT_dom"/>
</dbReference>
<dbReference type="CDD" id="cd01647">
    <property type="entry name" value="RT_LTR"/>
    <property type="match status" value="1"/>
</dbReference>
<evidence type="ECO:0000313" key="3">
    <source>
        <dbReference type="Proteomes" id="UP001289374"/>
    </source>
</evidence>
<evidence type="ECO:0000313" key="2">
    <source>
        <dbReference type="EMBL" id="KAK4397466.1"/>
    </source>
</evidence>
<feature type="domain" description="Reverse transcriptase" evidence="1">
    <location>
        <begin position="175"/>
        <end position="250"/>
    </location>
</feature>
<dbReference type="PANTHER" id="PTHR24559">
    <property type="entry name" value="TRANSPOSON TY3-I GAG-POL POLYPROTEIN"/>
    <property type="match status" value="1"/>
</dbReference>
<dbReference type="Pfam" id="PF00078">
    <property type="entry name" value="RVT_1"/>
    <property type="match status" value="1"/>
</dbReference>